<dbReference type="InterPro" id="IPR011701">
    <property type="entry name" value="MFS"/>
</dbReference>
<feature type="transmembrane region" description="Helical" evidence="5">
    <location>
        <begin position="149"/>
        <end position="170"/>
    </location>
</feature>
<feature type="transmembrane region" description="Helical" evidence="5">
    <location>
        <begin position="53"/>
        <end position="74"/>
    </location>
</feature>
<dbReference type="PANTHER" id="PTHR23514">
    <property type="entry name" value="BYPASS OF STOP CODON PROTEIN 6"/>
    <property type="match status" value="1"/>
</dbReference>
<feature type="transmembrane region" description="Helical" evidence="5">
    <location>
        <begin position="264"/>
        <end position="283"/>
    </location>
</feature>
<feature type="domain" description="Major facilitator superfamily (MFS) profile" evidence="6">
    <location>
        <begin position="13"/>
        <end position="406"/>
    </location>
</feature>
<dbReference type="PANTHER" id="PTHR23514:SF13">
    <property type="entry name" value="INNER MEMBRANE PROTEIN YBJJ"/>
    <property type="match status" value="1"/>
</dbReference>
<evidence type="ECO:0000259" key="6">
    <source>
        <dbReference type="PROSITE" id="PS50850"/>
    </source>
</evidence>
<dbReference type="GO" id="GO:0016020">
    <property type="term" value="C:membrane"/>
    <property type="evidence" value="ECO:0007669"/>
    <property type="project" value="UniProtKB-SubCell"/>
</dbReference>
<protein>
    <submittedName>
        <fullName evidence="7">Fucose permease</fullName>
    </submittedName>
</protein>
<keyword evidence="8" id="KW-1185">Reference proteome</keyword>
<keyword evidence="2 5" id="KW-0812">Transmembrane</keyword>
<reference evidence="7 8" key="1">
    <citation type="submission" date="2018-07" db="EMBL/GenBank/DDBJ databases">
        <title>Genomic Encyclopedia of Type Strains, Phase IV (KMG-IV): sequencing the most valuable type-strain genomes for metagenomic binning, comparative biology and taxonomic classification.</title>
        <authorList>
            <person name="Goeker M."/>
        </authorList>
    </citation>
    <scope>NUCLEOTIDE SEQUENCE [LARGE SCALE GENOMIC DNA]</scope>
    <source>
        <strain evidence="7 8">DSM 103736</strain>
    </source>
</reference>
<dbReference type="Pfam" id="PF07690">
    <property type="entry name" value="MFS_1"/>
    <property type="match status" value="1"/>
</dbReference>
<evidence type="ECO:0000256" key="2">
    <source>
        <dbReference type="ARBA" id="ARBA00022692"/>
    </source>
</evidence>
<accession>A0A370QQP5</accession>
<dbReference type="OrthoDB" id="9810941at2"/>
<feature type="transmembrane region" description="Helical" evidence="5">
    <location>
        <begin position="353"/>
        <end position="377"/>
    </location>
</feature>
<feature type="transmembrane region" description="Helical" evidence="5">
    <location>
        <begin position="176"/>
        <end position="195"/>
    </location>
</feature>
<keyword evidence="3 5" id="KW-1133">Transmembrane helix</keyword>
<feature type="transmembrane region" description="Helical" evidence="5">
    <location>
        <begin position="81"/>
        <end position="101"/>
    </location>
</feature>
<sequence>MQPNTPPVISRSVLLKTRNSVFLTFFLCGFMLACWAGRIPLVMTMLNINTSQMGILLLCMAAGSIIALILAGWITSHFVNAMTLCGGGGLFSGGLLITGLSVHYGSYPLAGAGLFVAGLGFSAVDVAMNLEGSRVERLMKRTIMPRLHAFFSLGTVAGALLAAGLQFVSIPFTPPFLTLAVLTLLGLIACSRRYLPAEYTRAATTHDGASGEKANPFAAWLEPRTLLIGFIVLTASLVEGAAFDWLALGVVTGFGTGAAAPAEWLGSLSLALFVTGMTSMRWFGGALIDRYGRVAILRLCMLLGITGLLIFGLAPSYHIAILGIICWGLGSALAFPMGMSAASDEPSNAGARIAVVAALGYCSMLAGPPVLGFIAHATGVRSALLMLVLPLILSFFLLPVMKPPAQKQAQAERISG</sequence>
<proteinExistence type="predicted"/>
<evidence type="ECO:0000313" key="8">
    <source>
        <dbReference type="Proteomes" id="UP000254848"/>
    </source>
</evidence>
<dbReference type="Gene3D" id="1.20.1250.20">
    <property type="entry name" value="MFS general substrate transporter like domains"/>
    <property type="match status" value="1"/>
</dbReference>
<dbReference type="Gene3D" id="1.20.1720.10">
    <property type="entry name" value="Multidrug resistance protein D"/>
    <property type="match status" value="1"/>
</dbReference>
<dbReference type="CDD" id="cd17393">
    <property type="entry name" value="MFS_MosC_like"/>
    <property type="match status" value="1"/>
</dbReference>
<evidence type="ECO:0000256" key="1">
    <source>
        <dbReference type="ARBA" id="ARBA00004141"/>
    </source>
</evidence>
<keyword evidence="4 5" id="KW-0472">Membrane</keyword>
<feature type="transmembrane region" description="Helical" evidence="5">
    <location>
        <begin position="21"/>
        <end position="41"/>
    </location>
</feature>
<dbReference type="AlphaFoldDB" id="A0A370QQP5"/>
<dbReference type="EMBL" id="QRAP01000005">
    <property type="protein sequence ID" value="RDK91059.1"/>
    <property type="molecule type" value="Genomic_DNA"/>
</dbReference>
<organism evidence="7 8">
    <name type="scientific">Enterobacillus tribolii</name>
    <dbReference type="NCBI Taxonomy" id="1487935"/>
    <lineage>
        <taxon>Bacteria</taxon>
        <taxon>Pseudomonadati</taxon>
        <taxon>Pseudomonadota</taxon>
        <taxon>Gammaproteobacteria</taxon>
        <taxon>Enterobacterales</taxon>
        <taxon>Hafniaceae</taxon>
        <taxon>Enterobacillus</taxon>
    </lineage>
</organism>
<evidence type="ECO:0000256" key="3">
    <source>
        <dbReference type="ARBA" id="ARBA00022989"/>
    </source>
</evidence>
<feature type="transmembrane region" description="Helical" evidence="5">
    <location>
        <begin position="319"/>
        <end position="341"/>
    </location>
</feature>
<gene>
    <name evidence="7" type="ORF">C8D90_105347</name>
</gene>
<name>A0A370QQP5_9GAMM</name>
<comment type="subcellular location">
    <subcellularLocation>
        <location evidence="1">Membrane</location>
        <topology evidence="1">Multi-pass membrane protein</topology>
    </subcellularLocation>
</comment>
<dbReference type="Proteomes" id="UP000254848">
    <property type="component" value="Unassembled WGS sequence"/>
</dbReference>
<dbReference type="SUPFAM" id="SSF103473">
    <property type="entry name" value="MFS general substrate transporter"/>
    <property type="match status" value="1"/>
</dbReference>
<feature type="transmembrane region" description="Helical" evidence="5">
    <location>
        <begin position="107"/>
        <end position="128"/>
    </location>
</feature>
<feature type="transmembrane region" description="Helical" evidence="5">
    <location>
        <begin position="383"/>
        <end position="401"/>
    </location>
</feature>
<dbReference type="InterPro" id="IPR051788">
    <property type="entry name" value="MFS_Transporter"/>
</dbReference>
<dbReference type="InterPro" id="IPR020846">
    <property type="entry name" value="MFS_dom"/>
</dbReference>
<dbReference type="RefSeq" id="WP_115458869.1">
    <property type="nucleotide sequence ID" value="NZ_QRAP01000005.1"/>
</dbReference>
<dbReference type="GO" id="GO:0022857">
    <property type="term" value="F:transmembrane transporter activity"/>
    <property type="evidence" value="ECO:0007669"/>
    <property type="project" value="InterPro"/>
</dbReference>
<evidence type="ECO:0000313" key="7">
    <source>
        <dbReference type="EMBL" id="RDK91059.1"/>
    </source>
</evidence>
<feature type="transmembrane region" description="Helical" evidence="5">
    <location>
        <begin position="226"/>
        <end position="252"/>
    </location>
</feature>
<dbReference type="PROSITE" id="PS50850">
    <property type="entry name" value="MFS"/>
    <property type="match status" value="1"/>
</dbReference>
<evidence type="ECO:0000256" key="4">
    <source>
        <dbReference type="ARBA" id="ARBA00023136"/>
    </source>
</evidence>
<feature type="transmembrane region" description="Helical" evidence="5">
    <location>
        <begin position="295"/>
        <end position="313"/>
    </location>
</feature>
<evidence type="ECO:0000256" key="5">
    <source>
        <dbReference type="SAM" id="Phobius"/>
    </source>
</evidence>
<dbReference type="InterPro" id="IPR036259">
    <property type="entry name" value="MFS_trans_sf"/>
</dbReference>
<comment type="caution">
    <text evidence="7">The sequence shown here is derived from an EMBL/GenBank/DDBJ whole genome shotgun (WGS) entry which is preliminary data.</text>
</comment>